<dbReference type="Proteomes" id="UP000184048">
    <property type="component" value="Unassembled WGS sequence"/>
</dbReference>
<reference evidence="2 3" key="1">
    <citation type="submission" date="2016-11" db="EMBL/GenBank/DDBJ databases">
        <authorList>
            <person name="Jaros S."/>
            <person name="Januszkiewicz K."/>
            <person name="Wedrychowicz H."/>
        </authorList>
    </citation>
    <scope>NUCLEOTIDE SEQUENCE [LARGE SCALE GENOMIC DNA]</scope>
    <source>
        <strain evidence="2 3">DSM 18119</strain>
    </source>
</reference>
<feature type="transmembrane region" description="Helical" evidence="1">
    <location>
        <begin position="115"/>
        <end position="133"/>
    </location>
</feature>
<protein>
    <recommendedName>
        <fullName evidence="4">DoxX protein</fullName>
    </recommendedName>
</protein>
<keyword evidence="1" id="KW-0472">Membrane</keyword>
<dbReference type="EMBL" id="FQUU01000001">
    <property type="protein sequence ID" value="SHE34789.1"/>
    <property type="molecule type" value="Genomic_DNA"/>
</dbReference>
<dbReference type="AlphaFoldDB" id="A0A1M4SRF4"/>
<dbReference type="RefSeq" id="WP_072833368.1">
    <property type="nucleotide sequence ID" value="NZ_FQUU01000001.1"/>
</dbReference>
<evidence type="ECO:0000313" key="2">
    <source>
        <dbReference type="EMBL" id="SHE34789.1"/>
    </source>
</evidence>
<dbReference type="STRING" id="1121884.SAMN02745131_00205"/>
<accession>A0A1M4SRF4</accession>
<keyword evidence="3" id="KW-1185">Reference proteome</keyword>
<keyword evidence="1" id="KW-0812">Transmembrane</keyword>
<keyword evidence="1" id="KW-1133">Transmembrane helix</keyword>
<gene>
    <name evidence="2" type="ORF">SAMN02745131_00205</name>
</gene>
<organism evidence="2 3">
    <name type="scientific">Flavisolibacter ginsengisoli DSM 18119</name>
    <dbReference type="NCBI Taxonomy" id="1121884"/>
    <lineage>
        <taxon>Bacteria</taxon>
        <taxon>Pseudomonadati</taxon>
        <taxon>Bacteroidota</taxon>
        <taxon>Chitinophagia</taxon>
        <taxon>Chitinophagales</taxon>
        <taxon>Chitinophagaceae</taxon>
        <taxon>Flavisolibacter</taxon>
    </lineage>
</organism>
<proteinExistence type="predicted"/>
<feature type="transmembrane region" description="Helical" evidence="1">
    <location>
        <begin position="90"/>
        <end position="109"/>
    </location>
</feature>
<sequence length="141" mass="15527">MSTITANYAHEVSTVAISNRQKVINILKWTYGLVPIAAGADKFTHILTNWDQYLAPVVTRSIPVQPHTFMSIVGIIEIVAGIILLTRPKLGSIIVGCWLCGIAINLILTGQFFDIAVRDIVMAIGAFCLHLLLRNENERIS</sequence>
<dbReference type="OrthoDB" id="119681at2"/>
<name>A0A1M4SRF4_9BACT</name>
<feature type="transmembrane region" description="Helical" evidence="1">
    <location>
        <begin position="68"/>
        <end position="85"/>
    </location>
</feature>
<evidence type="ECO:0000256" key="1">
    <source>
        <dbReference type="SAM" id="Phobius"/>
    </source>
</evidence>
<evidence type="ECO:0000313" key="3">
    <source>
        <dbReference type="Proteomes" id="UP000184048"/>
    </source>
</evidence>
<evidence type="ECO:0008006" key="4">
    <source>
        <dbReference type="Google" id="ProtNLM"/>
    </source>
</evidence>